<dbReference type="AlphaFoldDB" id="A0A1I4LKU9"/>
<sequence>MATTAAAAPNAYTQQKEAIQLELDRRVAAHRARFERSAMMQSATHQLGTAPLNLIAQGDSWFDYPLPVFAPSDVIANLKAMPLSPIILSLAHYGEAAEDMLGVTKLHRLLAQLNAGDDGSQYDAILFSGGGNDLAGDQFRLWLADAAVVHKDPARGLQSERVDAVLGIVKAAYQDLILARDKVAQAQHRSIPIFVHSYDHAIPSGVGVCTVGPWLKPGLDDRGWDKETGRGIVKQLLSRFADLLTELQGQHADFIHVPTQGTLTAGQWANELHPTPDGFAAISAKFVAALRARFPHRI</sequence>
<dbReference type="SUPFAM" id="SSF52266">
    <property type="entry name" value="SGNH hydrolase"/>
    <property type="match status" value="1"/>
</dbReference>
<dbReference type="InterPro" id="IPR036514">
    <property type="entry name" value="SGNH_hydro_sf"/>
</dbReference>
<dbReference type="GO" id="GO:0016788">
    <property type="term" value="F:hydrolase activity, acting on ester bonds"/>
    <property type="evidence" value="ECO:0007669"/>
    <property type="project" value="UniProtKB-ARBA"/>
</dbReference>
<evidence type="ECO:0000313" key="2">
    <source>
        <dbReference type="Proteomes" id="UP000199470"/>
    </source>
</evidence>
<dbReference type="STRING" id="758825.SAMN02982985_02017"/>
<dbReference type="Gene3D" id="3.40.50.1110">
    <property type="entry name" value="SGNH hydrolase"/>
    <property type="match status" value="1"/>
</dbReference>
<dbReference type="Proteomes" id="UP000199470">
    <property type="component" value="Unassembled WGS sequence"/>
</dbReference>
<organism evidence="1 2">
    <name type="scientific">Rugamonas rubra</name>
    <dbReference type="NCBI Taxonomy" id="758825"/>
    <lineage>
        <taxon>Bacteria</taxon>
        <taxon>Pseudomonadati</taxon>
        <taxon>Pseudomonadota</taxon>
        <taxon>Betaproteobacteria</taxon>
        <taxon>Burkholderiales</taxon>
        <taxon>Oxalobacteraceae</taxon>
        <taxon>Telluria group</taxon>
        <taxon>Rugamonas</taxon>
    </lineage>
</organism>
<dbReference type="EMBL" id="FOTW01000009">
    <property type="protein sequence ID" value="SFL91590.1"/>
    <property type="molecule type" value="Genomic_DNA"/>
</dbReference>
<proteinExistence type="predicted"/>
<keyword evidence="2" id="KW-1185">Reference proteome</keyword>
<evidence type="ECO:0000313" key="1">
    <source>
        <dbReference type="EMBL" id="SFL91590.1"/>
    </source>
</evidence>
<evidence type="ECO:0008006" key="3">
    <source>
        <dbReference type="Google" id="ProtNLM"/>
    </source>
</evidence>
<reference evidence="1 2" key="1">
    <citation type="submission" date="2016-10" db="EMBL/GenBank/DDBJ databases">
        <authorList>
            <person name="de Groot N.N."/>
        </authorList>
    </citation>
    <scope>NUCLEOTIDE SEQUENCE [LARGE SCALE GENOMIC DNA]</scope>
    <source>
        <strain evidence="1 2">ATCC 43154</strain>
    </source>
</reference>
<dbReference type="RefSeq" id="WP_093387084.1">
    <property type="nucleotide sequence ID" value="NZ_FOTW01000009.1"/>
</dbReference>
<accession>A0A1I4LKU9</accession>
<protein>
    <recommendedName>
        <fullName evidence="3">SGNH hydrolase-type esterase domain-containing protein</fullName>
    </recommendedName>
</protein>
<name>A0A1I4LKU9_9BURK</name>
<dbReference type="OrthoDB" id="6194308at2"/>
<gene>
    <name evidence="1" type="ORF">SAMN02982985_02017</name>
</gene>